<dbReference type="GO" id="GO:0008654">
    <property type="term" value="P:phospholipid biosynthetic process"/>
    <property type="evidence" value="ECO:0007669"/>
    <property type="project" value="UniProtKB-KW"/>
</dbReference>
<comment type="similarity">
    <text evidence="3">Belongs to the eukaryotic diacylglycerol kinase family.</text>
</comment>
<protein>
    <recommendedName>
        <fullName evidence="4">diacylglycerol kinase (ATP)</fullName>
        <ecNumber evidence="4">2.7.1.107</ecNumber>
    </recommendedName>
</protein>
<dbReference type="SMART" id="SM00045">
    <property type="entry name" value="DAGKa"/>
    <property type="match status" value="1"/>
</dbReference>
<dbReference type="InterPro" id="IPR001206">
    <property type="entry name" value="Diacylglycerol_kinase_cat_dom"/>
</dbReference>
<keyword evidence="5" id="KW-0808">Transferase</keyword>
<dbReference type="PROSITE" id="PS50146">
    <property type="entry name" value="DAGK"/>
    <property type="match status" value="1"/>
</dbReference>
<keyword evidence="9" id="KW-0444">Lipid biosynthesis</keyword>
<evidence type="ECO:0000313" key="12">
    <source>
        <dbReference type="EMBL" id="SUQ14719.1"/>
    </source>
</evidence>
<dbReference type="PANTHER" id="PTHR12358">
    <property type="entry name" value="SPHINGOSINE KINASE"/>
    <property type="match status" value="1"/>
</dbReference>
<evidence type="ECO:0000313" key="13">
    <source>
        <dbReference type="Proteomes" id="UP000254051"/>
    </source>
</evidence>
<keyword evidence="7 12" id="KW-0418">Kinase</keyword>
<dbReference type="InterPro" id="IPR005218">
    <property type="entry name" value="Diacylglycerol/lipid_kinase"/>
</dbReference>
<reference evidence="13" key="1">
    <citation type="submission" date="2017-07" db="EMBL/GenBank/DDBJ databases">
        <authorList>
            <person name="Varghese N."/>
            <person name="Submissions S."/>
        </authorList>
    </citation>
    <scope>NUCLEOTIDE SEQUENCE [LARGE SCALE GENOMIC DNA]</scope>
    <source>
        <strain evidence="13">NLAE-zl-C134</strain>
    </source>
</reference>
<proteinExistence type="inferred from homology"/>
<keyword evidence="8" id="KW-0067">ATP-binding</keyword>
<dbReference type="InterPro" id="IPR045540">
    <property type="entry name" value="YegS/DAGK_C"/>
</dbReference>
<dbReference type="InterPro" id="IPR016064">
    <property type="entry name" value="NAD/diacylglycerol_kinase_sf"/>
</dbReference>
<dbReference type="GO" id="GO:0005524">
    <property type="term" value="F:ATP binding"/>
    <property type="evidence" value="ECO:0007669"/>
    <property type="project" value="UniProtKB-KW"/>
</dbReference>
<sequence length="306" mass="33441">MKYNFIVNPHSRSGKGGMIWEILEPELKKRQTDYEGFLTEHPGHAITLAQQITGDGQEHVIVILGGDGTVNEVVNGIEDVEKITLGYIPTGSSNDLARGLGLPKEPLDALDVVLNSGQIQKMDIGLLTRGGKERRFAVSAGIGFDAAVCHQAAISSLKVLLNRLKLGKLTYVAIALGRLFCDNPVRAQITLDDKEAKTFERVYFAAAMNNSYEGGGFHFCPNARNDDGLLDVIVISKLPKLAVLLLLPTAYKGWHTHFPGIFVFQCRKATIETEEALAVHTDGEPIFLRKKIIAGLLGKQIRVITV</sequence>
<evidence type="ECO:0000256" key="1">
    <source>
        <dbReference type="ARBA" id="ARBA00001946"/>
    </source>
</evidence>
<name>A0A315ZVD6_9FIRM</name>
<dbReference type="InterPro" id="IPR050187">
    <property type="entry name" value="Lipid_Phosphate_FormReg"/>
</dbReference>
<dbReference type="NCBIfam" id="TIGR00147">
    <property type="entry name" value="YegS/Rv2252/BmrU family lipid kinase"/>
    <property type="match status" value="1"/>
</dbReference>
<dbReference type="Gene3D" id="3.40.50.10330">
    <property type="entry name" value="Probable inorganic polyphosphate/atp-NAD kinase, domain 1"/>
    <property type="match status" value="1"/>
</dbReference>
<dbReference type="EC" id="2.7.1.107" evidence="4"/>
<dbReference type="GO" id="GO:0007200">
    <property type="term" value="P:phospholipase C-activating G protein-coupled receptor signaling pathway"/>
    <property type="evidence" value="ECO:0007669"/>
    <property type="project" value="InterPro"/>
</dbReference>
<dbReference type="GO" id="GO:0004143">
    <property type="term" value="F:ATP-dependent diacylglycerol kinase activity"/>
    <property type="evidence" value="ECO:0007669"/>
    <property type="project" value="UniProtKB-EC"/>
</dbReference>
<keyword evidence="9" id="KW-0443">Lipid metabolism</keyword>
<comment type="cofactor">
    <cofactor evidence="1">
        <name>Mg(2+)</name>
        <dbReference type="ChEBI" id="CHEBI:18420"/>
    </cofactor>
</comment>
<organism evidence="12 13">
    <name type="scientific">Faecalicatena contorta</name>
    <dbReference type="NCBI Taxonomy" id="39482"/>
    <lineage>
        <taxon>Bacteria</taxon>
        <taxon>Bacillati</taxon>
        <taxon>Bacillota</taxon>
        <taxon>Clostridia</taxon>
        <taxon>Lachnospirales</taxon>
        <taxon>Lachnospiraceae</taxon>
        <taxon>Faecalicatena</taxon>
    </lineage>
</organism>
<comment type="similarity">
    <text evidence="2">Belongs to the diacylglycerol/lipid kinase family.</text>
</comment>
<evidence type="ECO:0000256" key="3">
    <source>
        <dbReference type="ARBA" id="ARBA00009280"/>
    </source>
</evidence>
<dbReference type="Proteomes" id="UP000254051">
    <property type="component" value="Unassembled WGS sequence"/>
</dbReference>
<evidence type="ECO:0000256" key="6">
    <source>
        <dbReference type="ARBA" id="ARBA00022741"/>
    </source>
</evidence>
<dbReference type="InterPro" id="IPR000756">
    <property type="entry name" value="Diacylglycerol_kin_accessory"/>
</dbReference>
<keyword evidence="10" id="KW-1208">Phospholipid metabolism</keyword>
<accession>A0A315ZVD6</accession>
<dbReference type="PANTHER" id="PTHR12358:SF54">
    <property type="entry name" value="SPHINGOSINE KINASE RELATED PROTEIN"/>
    <property type="match status" value="1"/>
</dbReference>
<evidence type="ECO:0000256" key="7">
    <source>
        <dbReference type="ARBA" id="ARBA00022777"/>
    </source>
</evidence>
<dbReference type="SUPFAM" id="SSF111331">
    <property type="entry name" value="NAD kinase/diacylglycerol kinase-like"/>
    <property type="match status" value="1"/>
</dbReference>
<dbReference type="InterPro" id="IPR017438">
    <property type="entry name" value="ATP-NAD_kinase_N"/>
</dbReference>
<evidence type="ECO:0000256" key="10">
    <source>
        <dbReference type="ARBA" id="ARBA00023264"/>
    </source>
</evidence>
<evidence type="ECO:0000256" key="4">
    <source>
        <dbReference type="ARBA" id="ARBA00012133"/>
    </source>
</evidence>
<feature type="domain" description="DAGKc" evidence="11">
    <location>
        <begin position="1"/>
        <end position="131"/>
    </location>
</feature>
<evidence type="ECO:0000256" key="2">
    <source>
        <dbReference type="ARBA" id="ARBA00005983"/>
    </source>
</evidence>
<dbReference type="EMBL" id="UHJJ01000007">
    <property type="protein sequence ID" value="SUQ14719.1"/>
    <property type="molecule type" value="Genomic_DNA"/>
</dbReference>
<gene>
    <name evidence="12" type="ORF">SAMN05216529_107174</name>
</gene>
<evidence type="ECO:0000259" key="11">
    <source>
        <dbReference type="PROSITE" id="PS50146"/>
    </source>
</evidence>
<keyword evidence="6" id="KW-0547">Nucleotide-binding</keyword>
<evidence type="ECO:0000256" key="9">
    <source>
        <dbReference type="ARBA" id="ARBA00023209"/>
    </source>
</evidence>
<keyword evidence="9" id="KW-0594">Phospholipid biosynthesis</keyword>
<dbReference type="SMART" id="SM00046">
    <property type="entry name" value="DAGKc"/>
    <property type="match status" value="1"/>
</dbReference>
<evidence type="ECO:0000256" key="8">
    <source>
        <dbReference type="ARBA" id="ARBA00022840"/>
    </source>
</evidence>
<dbReference type="OrthoDB" id="9786026at2"/>
<dbReference type="AlphaFoldDB" id="A0A315ZVD6"/>
<dbReference type="Pfam" id="PF00781">
    <property type="entry name" value="DAGK_cat"/>
    <property type="match status" value="1"/>
</dbReference>
<dbReference type="RefSeq" id="WP_109711852.1">
    <property type="nucleotide sequence ID" value="NZ_QGDS01000007.1"/>
</dbReference>
<dbReference type="Pfam" id="PF19279">
    <property type="entry name" value="YegS_C"/>
    <property type="match status" value="1"/>
</dbReference>
<evidence type="ECO:0000256" key="5">
    <source>
        <dbReference type="ARBA" id="ARBA00022679"/>
    </source>
</evidence>
<dbReference type="Gene3D" id="2.60.200.40">
    <property type="match status" value="1"/>
</dbReference>
<keyword evidence="13" id="KW-1185">Reference proteome</keyword>